<accession>A0A918PUA2</accession>
<evidence type="ECO:0000313" key="1">
    <source>
        <dbReference type="EMBL" id="GGZ23174.1"/>
    </source>
</evidence>
<dbReference type="EMBL" id="BMWG01000003">
    <property type="protein sequence ID" value="GGZ23174.1"/>
    <property type="molecule type" value="Genomic_DNA"/>
</dbReference>
<sequence length="95" mass="9930">MGESTLYYRHEDGSVSSQITTRAATEVAARPGAVAITKSVFDKALAKIEAANAELVAVRRLGEARQRSEDYDALLAAGIPAATASRLSGHTLADA</sequence>
<gene>
    <name evidence="1" type="ORF">GCM10010387_15350</name>
</gene>
<comment type="caution">
    <text evidence="1">The sequence shown here is derived from an EMBL/GenBank/DDBJ whole genome shotgun (WGS) entry which is preliminary data.</text>
</comment>
<evidence type="ECO:0000313" key="2">
    <source>
        <dbReference type="Proteomes" id="UP000630936"/>
    </source>
</evidence>
<reference evidence="1" key="1">
    <citation type="journal article" date="2014" name="Int. J. Syst. Evol. Microbiol.">
        <title>Complete genome sequence of Corynebacterium casei LMG S-19264T (=DSM 44701T), isolated from a smear-ripened cheese.</title>
        <authorList>
            <consortium name="US DOE Joint Genome Institute (JGI-PGF)"/>
            <person name="Walter F."/>
            <person name="Albersmeier A."/>
            <person name="Kalinowski J."/>
            <person name="Ruckert C."/>
        </authorList>
    </citation>
    <scope>NUCLEOTIDE SEQUENCE</scope>
    <source>
        <strain evidence="1">JCM 4988</strain>
    </source>
</reference>
<name>A0A918PUA2_9ACTN</name>
<dbReference type="RefSeq" id="WP_190122160.1">
    <property type="nucleotide sequence ID" value="NZ_BMWG01000003.1"/>
</dbReference>
<protein>
    <submittedName>
        <fullName evidence="1">Uncharacterized protein</fullName>
    </submittedName>
</protein>
<organism evidence="1 2">
    <name type="scientific">Streptomyces inusitatus</name>
    <dbReference type="NCBI Taxonomy" id="68221"/>
    <lineage>
        <taxon>Bacteria</taxon>
        <taxon>Bacillati</taxon>
        <taxon>Actinomycetota</taxon>
        <taxon>Actinomycetes</taxon>
        <taxon>Kitasatosporales</taxon>
        <taxon>Streptomycetaceae</taxon>
        <taxon>Streptomyces</taxon>
    </lineage>
</organism>
<proteinExistence type="predicted"/>
<dbReference type="Proteomes" id="UP000630936">
    <property type="component" value="Unassembled WGS sequence"/>
</dbReference>
<reference evidence="1" key="2">
    <citation type="submission" date="2020-09" db="EMBL/GenBank/DDBJ databases">
        <authorList>
            <person name="Sun Q."/>
            <person name="Ohkuma M."/>
        </authorList>
    </citation>
    <scope>NUCLEOTIDE SEQUENCE</scope>
    <source>
        <strain evidence="1">JCM 4988</strain>
    </source>
</reference>
<keyword evidence="2" id="KW-1185">Reference proteome</keyword>
<dbReference type="AlphaFoldDB" id="A0A918PUA2"/>